<dbReference type="EMBL" id="JBHRZV010000050">
    <property type="protein sequence ID" value="MFC3928613.1"/>
    <property type="molecule type" value="Genomic_DNA"/>
</dbReference>
<evidence type="ECO:0000256" key="1">
    <source>
        <dbReference type="SAM" id="Phobius"/>
    </source>
</evidence>
<gene>
    <name evidence="2" type="ORF">ACFORF_08570</name>
</gene>
<reference evidence="3" key="1">
    <citation type="journal article" date="2019" name="Int. J. Syst. Evol. Microbiol.">
        <title>The Global Catalogue of Microorganisms (GCM) 10K type strain sequencing project: providing services to taxonomists for standard genome sequencing and annotation.</title>
        <authorList>
            <consortium name="The Broad Institute Genomics Platform"/>
            <consortium name="The Broad Institute Genome Sequencing Center for Infectious Disease"/>
            <person name="Wu L."/>
            <person name="Ma J."/>
        </authorList>
    </citation>
    <scope>NUCLEOTIDE SEQUENCE [LARGE SCALE GENOMIC DNA]</scope>
    <source>
        <strain evidence="3">CCUG 67170</strain>
    </source>
</reference>
<evidence type="ECO:0000313" key="3">
    <source>
        <dbReference type="Proteomes" id="UP001595807"/>
    </source>
</evidence>
<keyword evidence="1" id="KW-1133">Transmembrane helix</keyword>
<evidence type="ECO:0000313" key="2">
    <source>
        <dbReference type="EMBL" id="MFC3928613.1"/>
    </source>
</evidence>
<name>A0ABV8CXT0_9STRE</name>
<keyword evidence="1" id="KW-0812">Transmembrane</keyword>
<feature type="transmembrane region" description="Helical" evidence="1">
    <location>
        <begin position="147"/>
        <end position="168"/>
    </location>
</feature>
<keyword evidence="3" id="KW-1185">Reference proteome</keyword>
<proteinExistence type="predicted"/>
<organism evidence="2 3">
    <name type="scientific">Streptococcus caprae</name>
    <dbReference type="NCBI Taxonomy" id="1640501"/>
    <lineage>
        <taxon>Bacteria</taxon>
        <taxon>Bacillati</taxon>
        <taxon>Bacillota</taxon>
        <taxon>Bacilli</taxon>
        <taxon>Lactobacillales</taxon>
        <taxon>Streptococcaceae</taxon>
        <taxon>Streptococcus</taxon>
    </lineage>
</organism>
<dbReference type="Proteomes" id="UP001595807">
    <property type="component" value="Unassembled WGS sequence"/>
</dbReference>
<dbReference type="Pfam" id="PF22564">
    <property type="entry name" value="HAAS"/>
    <property type="match status" value="1"/>
</dbReference>
<keyword evidence="1" id="KW-0472">Membrane</keyword>
<feature type="transmembrane region" description="Helical" evidence="1">
    <location>
        <begin position="83"/>
        <end position="109"/>
    </location>
</feature>
<accession>A0ABV8CXT0</accession>
<feature type="transmembrane region" description="Helical" evidence="1">
    <location>
        <begin position="116"/>
        <end position="135"/>
    </location>
</feature>
<protein>
    <submittedName>
        <fullName evidence="2">DUF1700 domain-containing protein</fullName>
    </submittedName>
</protein>
<sequence length="191" mass="20981">MTKTEYLAELDRYLHRLPKADYEEAIEYFTEYFEEAGPEHEQEIMAELGSPREAASDLIVRLLDEGDELAYVSPKKQHNLVKIALIGLLAAPMAIPLLVTLLALVFTIVILAGAMIFTVAVIGFALFGSSVFMIVDGLSYVTSGLWTAFLGTGTGLLFLGVGILLLIASWEIAKMAGQTIISLSKWVLKRR</sequence>
<comment type="caution">
    <text evidence="2">The sequence shown here is derived from an EMBL/GenBank/DDBJ whole genome shotgun (WGS) entry which is preliminary data.</text>
</comment>
<dbReference type="RefSeq" id="WP_380427332.1">
    <property type="nucleotide sequence ID" value="NZ_JBHRZV010000050.1"/>
</dbReference>